<comment type="caution">
    <text evidence="1">The sequence shown here is derived from an EMBL/GenBank/DDBJ whole genome shotgun (WGS) entry which is preliminary data.</text>
</comment>
<dbReference type="OrthoDB" id="10475364at2759"/>
<dbReference type="InterPro" id="IPR036312">
    <property type="entry name" value="Bifun_inhib/LTP/seed_sf"/>
</dbReference>
<sequence>MRESKGLETDLKRRRVLTGSLARISMTMSSLKEAQMLAAMVLELEPAGTIAGIGLGFLYVDEWFLGKSDRHTSLPACNLQYLLQGAEPLMRRGRFTQRGGNVAASAGAINDRVKAKMRRKRMSPYLKQLEIHRSREVCNLKEERLAGIRLEAKTPKQRELSSRKNISITCIYNKMSSAIKSAISLLLLAMVVTKNGATVLPVLDPGCPLLTGNLDACLNAENFVAITVTTSPQCCQGLQSIVAANATINLSQAASCQCFTNFLAARIPIIPDPLRITALASLQTRCNVSIGVNATTCVA</sequence>
<reference evidence="1 2" key="1">
    <citation type="submission" date="2020-10" db="EMBL/GenBank/DDBJ databases">
        <title>Plant Genome Project.</title>
        <authorList>
            <person name="Zhang R.-G."/>
        </authorList>
    </citation>
    <scope>NUCLEOTIDE SEQUENCE [LARGE SCALE GENOMIC DNA]</scope>
    <source>
        <strain evidence="1">FAFU-HL-1</strain>
        <tissue evidence="1">Leaf</tissue>
    </source>
</reference>
<evidence type="ECO:0000313" key="1">
    <source>
        <dbReference type="EMBL" id="KAF9667338.1"/>
    </source>
</evidence>
<dbReference type="AlphaFoldDB" id="A0A835JEK2"/>
<organism evidence="1 2">
    <name type="scientific">Salix dunnii</name>
    <dbReference type="NCBI Taxonomy" id="1413687"/>
    <lineage>
        <taxon>Eukaryota</taxon>
        <taxon>Viridiplantae</taxon>
        <taxon>Streptophyta</taxon>
        <taxon>Embryophyta</taxon>
        <taxon>Tracheophyta</taxon>
        <taxon>Spermatophyta</taxon>
        <taxon>Magnoliopsida</taxon>
        <taxon>eudicotyledons</taxon>
        <taxon>Gunneridae</taxon>
        <taxon>Pentapetalae</taxon>
        <taxon>rosids</taxon>
        <taxon>fabids</taxon>
        <taxon>Malpighiales</taxon>
        <taxon>Salicaceae</taxon>
        <taxon>Saliceae</taxon>
        <taxon>Salix</taxon>
    </lineage>
</organism>
<dbReference type="EMBL" id="JADGMS010000015">
    <property type="protein sequence ID" value="KAF9667338.1"/>
    <property type="molecule type" value="Genomic_DNA"/>
</dbReference>
<name>A0A835JEK2_9ROSI</name>
<protein>
    <recommendedName>
        <fullName evidence="3">Bifunctional inhibitor/plant lipid transfer protein/seed storage helical domain-containing protein</fullName>
    </recommendedName>
</protein>
<dbReference type="Gene3D" id="1.10.110.10">
    <property type="entry name" value="Plant lipid-transfer and hydrophobic proteins"/>
    <property type="match status" value="1"/>
</dbReference>
<proteinExistence type="predicted"/>
<dbReference type="SUPFAM" id="SSF47699">
    <property type="entry name" value="Bifunctional inhibitor/lipid-transfer protein/seed storage 2S albumin"/>
    <property type="match status" value="1"/>
</dbReference>
<dbReference type="Proteomes" id="UP000657918">
    <property type="component" value="Unassembled WGS sequence"/>
</dbReference>
<gene>
    <name evidence="1" type="ORF">SADUNF_Sadunf15G0012500</name>
</gene>
<evidence type="ECO:0008006" key="3">
    <source>
        <dbReference type="Google" id="ProtNLM"/>
    </source>
</evidence>
<evidence type="ECO:0000313" key="2">
    <source>
        <dbReference type="Proteomes" id="UP000657918"/>
    </source>
</evidence>
<accession>A0A835JEK2</accession>
<keyword evidence="2" id="KW-1185">Reference proteome</keyword>